<dbReference type="PANTHER" id="PTHR14226">
    <property type="entry name" value="NEUROPATHY TARGET ESTERASE/SWISS CHEESE D.MELANOGASTER"/>
    <property type="match status" value="1"/>
</dbReference>
<feature type="domain" description="PNPLA" evidence="6">
    <location>
        <begin position="19"/>
        <end position="238"/>
    </location>
</feature>
<feature type="region of interest" description="Disordered" evidence="5">
    <location>
        <begin position="407"/>
        <end position="454"/>
    </location>
</feature>
<dbReference type="Proteomes" id="UP000246661">
    <property type="component" value="Unassembled WGS sequence"/>
</dbReference>
<organism evidence="7 8">
    <name type="scientific">Geodermatophilus normandii</name>
    <dbReference type="NCBI Taxonomy" id="1137989"/>
    <lineage>
        <taxon>Bacteria</taxon>
        <taxon>Bacillati</taxon>
        <taxon>Actinomycetota</taxon>
        <taxon>Actinomycetes</taxon>
        <taxon>Geodermatophilales</taxon>
        <taxon>Geodermatophilaceae</taxon>
        <taxon>Geodermatophilus</taxon>
    </lineage>
</organism>
<protein>
    <submittedName>
        <fullName evidence="7">NTE family protein</fullName>
    </submittedName>
</protein>
<evidence type="ECO:0000313" key="8">
    <source>
        <dbReference type="Proteomes" id="UP000246661"/>
    </source>
</evidence>
<feature type="short sequence motif" description="DGA/G" evidence="4">
    <location>
        <begin position="225"/>
        <end position="227"/>
    </location>
</feature>
<keyword evidence="1 4" id="KW-0378">Hydrolase</keyword>
<feature type="active site" description="Nucleophile" evidence="4">
    <location>
        <position position="56"/>
    </location>
</feature>
<gene>
    <name evidence="7" type="ORF">JD79_03383</name>
</gene>
<keyword evidence="8" id="KW-1185">Reference proteome</keyword>
<dbReference type="Pfam" id="PF01734">
    <property type="entry name" value="Patatin"/>
    <property type="match status" value="1"/>
</dbReference>
<dbReference type="EMBL" id="QGTX01000001">
    <property type="protein sequence ID" value="PWW24205.1"/>
    <property type="molecule type" value="Genomic_DNA"/>
</dbReference>
<evidence type="ECO:0000256" key="5">
    <source>
        <dbReference type="SAM" id="MobiDB-lite"/>
    </source>
</evidence>
<comment type="caution">
    <text evidence="7">The sequence shown here is derived from an EMBL/GenBank/DDBJ whole genome shotgun (WGS) entry which is preliminary data.</text>
</comment>
<sequence>MDRADRGRRDDPAPERVGVVIAGAGARGAYEAGALSVVLPRLAAAGVRPRVFVGTSAGAINATLLAAGAHLPAEDQAAALLDVWHGIGPRDVFAPLLTSTPRAAGTWLAQQLGVRGVRLTGLVDTTPLARTADAVVDWPRLRANIDSGACRALAVATTSGRSGRTVVFTDLPPGVSVPEDDQDRAVDYVAAPIGSAHVRASAAIPVVFPAVEVTGPPESAGWYLDGGVRLNAPLKPALDLGCDALVVVAAHPDSYAGDAGAPHHERPDVDDALVMLLDAAFGDRMVEDLRTLTRVNEFVAAGGAGGASGRRRSVVPHLFVGPPERATLSRLAAEVYRARFTGLRGRIRTLREPDLPLLAQVLGGDGPRRGDVLSYLLFDREFIARAVTLGREQASALLAGAAPVPWRTTAREDRSAPVSAPGQEPGDTGEGGARPVPQPRSAPAGAPSRPGGVV</sequence>
<accession>A0A317QPW8</accession>
<feature type="active site" description="Proton acceptor" evidence="4">
    <location>
        <position position="225"/>
    </location>
</feature>
<dbReference type="GO" id="GO:0016787">
    <property type="term" value="F:hydrolase activity"/>
    <property type="evidence" value="ECO:0007669"/>
    <property type="project" value="UniProtKB-UniRule"/>
</dbReference>
<evidence type="ECO:0000313" key="7">
    <source>
        <dbReference type="EMBL" id="PWW24205.1"/>
    </source>
</evidence>
<feature type="compositionally biased region" description="Low complexity" evidence="5">
    <location>
        <begin position="439"/>
        <end position="454"/>
    </location>
</feature>
<evidence type="ECO:0000259" key="6">
    <source>
        <dbReference type="PROSITE" id="PS51635"/>
    </source>
</evidence>
<dbReference type="AlphaFoldDB" id="A0A317QPW8"/>
<evidence type="ECO:0000256" key="4">
    <source>
        <dbReference type="PROSITE-ProRule" id="PRU01161"/>
    </source>
</evidence>
<keyword evidence="3 4" id="KW-0443">Lipid metabolism</keyword>
<dbReference type="InterPro" id="IPR050301">
    <property type="entry name" value="NTE"/>
</dbReference>
<dbReference type="RefSeq" id="WP_146220474.1">
    <property type="nucleotide sequence ID" value="NZ_QGTX01000001.1"/>
</dbReference>
<feature type="short sequence motif" description="GXGXXG" evidence="4">
    <location>
        <begin position="23"/>
        <end position="28"/>
    </location>
</feature>
<dbReference type="SUPFAM" id="SSF52151">
    <property type="entry name" value="FabD/lysophospholipase-like"/>
    <property type="match status" value="1"/>
</dbReference>
<dbReference type="InterPro" id="IPR002641">
    <property type="entry name" value="PNPLA_dom"/>
</dbReference>
<reference evidence="8" key="1">
    <citation type="submission" date="2018-05" db="EMBL/GenBank/DDBJ databases">
        <authorList>
            <person name="Klenk H.-P."/>
            <person name="Huntemann M."/>
            <person name="Clum A."/>
            <person name="Pillay M."/>
            <person name="Palaniappan K."/>
            <person name="Varghese N."/>
            <person name="Mikhailova N."/>
            <person name="Stamatis D."/>
            <person name="Reddy T."/>
            <person name="Daum C."/>
            <person name="Shapiro N."/>
            <person name="Ivanova N."/>
            <person name="Kyrpides N."/>
            <person name="Woyke T."/>
        </authorList>
    </citation>
    <scope>NUCLEOTIDE SEQUENCE [LARGE SCALE GENOMIC DNA]</scope>
    <source>
        <strain evidence="8">DSM 45417</strain>
    </source>
</reference>
<feature type="short sequence motif" description="GXSXG" evidence="4">
    <location>
        <begin position="54"/>
        <end position="58"/>
    </location>
</feature>
<dbReference type="InterPro" id="IPR016035">
    <property type="entry name" value="Acyl_Trfase/lysoPLipase"/>
</dbReference>
<dbReference type="PANTHER" id="PTHR14226:SF57">
    <property type="entry name" value="BLR7027 PROTEIN"/>
    <property type="match status" value="1"/>
</dbReference>
<name>A0A317QPW8_9ACTN</name>
<keyword evidence="2 4" id="KW-0442">Lipid degradation</keyword>
<evidence type="ECO:0000256" key="2">
    <source>
        <dbReference type="ARBA" id="ARBA00022963"/>
    </source>
</evidence>
<dbReference type="OrthoDB" id="4080114at2"/>
<dbReference type="Gene3D" id="3.40.1090.10">
    <property type="entry name" value="Cytosolic phospholipase A2 catalytic domain"/>
    <property type="match status" value="2"/>
</dbReference>
<evidence type="ECO:0000256" key="1">
    <source>
        <dbReference type="ARBA" id="ARBA00022801"/>
    </source>
</evidence>
<proteinExistence type="predicted"/>
<dbReference type="PROSITE" id="PS51635">
    <property type="entry name" value="PNPLA"/>
    <property type="match status" value="1"/>
</dbReference>
<evidence type="ECO:0000256" key="3">
    <source>
        <dbReference type="ARBA" id="ARBA00023098"/>
    </source>
</evidence>
<dbReference type="GO" id="GO:0016042">
    <property type="term" value="P:lipid catabolic process"/>
    <property type="evidence" value="ECO:0007669"/>
    <property type="project" value="UniProtKB-UniRule"/>
</dbReference>